<dbReference type="GO" id="GO:0016740">
    <property type="term" value="F:transferase activity"/>
    <property type="evidence" value="ECO:0007669"/>
    <property type="project" value="UniProtKB-KW"/>
</dbReference>
<evidence type="ECO:0000313" key="1">
    <source>
        <dbReference type="EMBL" id="OAD22441.1"/>
    </source>
</evidence>
<organism evidence="1 2">
    <name type="scientific">Candidatus Thiomargarita nelsonii</name>
    <dbReference type="NCBI Taxonomy" id="1003181"/>
    <lineage>
        <taxon>Bacteria</taxon>
        <taxon>Pseudomonadati</taxon>
        <taxon>Pseudomonadota</taxon>
        <taxon>Gammaproteobacteria</taxon>
        <taxon>Thiotrichales</taxon>
        <taxon>Thiotrichaceae</taxon>
        <taxon>Thiomargarita</taxon>
    </lineage>
</organism>
<dbReference type="Proteomes" id="UP000076962">
    <property type="component" value="Unassembled WGS sequence"/>
</dbReference>
<gene>
    <name evidence="1" type="ORF">THIOM_001757</name>
</gene>
<keyword evidence="1" id="KW-0808">Transferase</keyword>
<dbReference type="AlphaFoldDB" id="A0A176S2W8"/>
<reference evidence="1 2" key="1">
    <citation type="submission" date="2016-05" db="EMBL/GenBank/DDBJ databases">
        <title>Single-cell genome of chain-forming Candidatus Thiomargarita nelsonii and comparison to other large sulfur-oxidizing bacteria.</title>
        <authorList>
            <person name="Winkel M."/>
            <person name="Salman V."/>
            <person name="Woyke T."/>
            <person name="Schulz-Vogt H."/>
            <person name="Richter M."/>
            <person name="Flood B."/>
            <person name="Bailey J."/>
            <person name="Amann R."/>
            <person name="Mussmann M."/>
        </authorList>
    </citation>
    <scope>NUCLEOTIDE SEQUENCE [LARGE SCALE GENOMIC DNA]</scope>
    <source>
        <strain evidence="1 2">THI036</strain>
    </source>
</reference>
<evidence type="ECO:0000313" key="2">
    <source>
        <dbReference type="Proteomes" id="UP000076962"/>
    </source>
</evidence>
<comment type="caution">
    <text evidence="1">The sequence shown here is derived from an EMBL/GenBank/DDBJ whole genome shotgun (WGS) entry which is preliminary data.</text>
</comment>
<sequence>MVVKHYSWMQYFFNPQIALKISEYKITPYPVTETVKQNLHLYPMFHSEPYQVSSPNHKASEEGQQVLMVHAPGEMRFRASAGKHTFSAQFGILKGAYSADNKYPTDGVEFSALLHKKNGHALILFKRFLNPQVVEADRGLQNTTVSFEIEKDAELVLRTHPGAANNTQCDWSFWNAVQINRPR</sequence>
<name>A0A176S2W8_9GAMM</name>
<proteinExistence type="predicted"/>
<dbReference type="EMBL" id="LUTY01000945">
    <property type="protein sequence ID" value="OAD22441.1"/>
    <property type="molecule type" value="Genomic_DNA"/>
</dbReference>
<accession>A0A176S2W8</accession>
<keyword evidence="2" id="KW-1185">Reference proteome</keyword>
<protein>
    <submittedName>
        <fullName evidence="1">Glycosyl transferase family protein</fullName>
    </submittedName>
</protein>